<dbReference type="Pfam" id="PF19127">
    <property type="entry name" value="Choline_bind_3"/>
    <property type="match status" value="1"/>
</dbReference>
<feature type="signal peptide" evidence="9">
    <location>
        <begin position="1"/>
        <end position="29"/>
    </location>
</feature>
<keyword evidence="2" id="KW-0808">Transferase</keyword>
<feature type="chain" id="PRO_5037725364" evidence="9">
    <location>
        <begin position="30"/>
        <end position="403"/>
    </location>
</feature>
<dbReference type="InterPro" id="IPR050979">
    <property type="entry name" value="LD-transpeptidase"/>
</dbReference>
<dbReference type="InterPro" id="IPR038063">
    <property type="entry name" value="Transpep_catalytic_dom"/>
</dbReference>
<feature type="domain" description="L,D-TPase catalytic" evidence="10">
    <location>
        <begin position="284"/>
        <end position="403"/>
    </location>
</feature>
<keyword evidence="9" id="KW-0732">Signal</keyword>
<evidence type="ECO:0000256" key="3">
    <source>
        <dbReference type="ARBA" id="ARBA00022737"/>
    </source>
</evidence>
<keyword evidence="3" id="KW-0677">Repeat</keyword>
<dbReference type="InterPro" id="IPR018337">
    <property type="entry name" value="Cell_wall/Cho-bd_repeat"/>
</dbReference>
<dbReference type="GO" id="GO:0016740">
    <property type="term" value="F:transferase activity"/>
    <property type="evidence" value="ECO:0007669"/>
    <property type="project" value="UniProtKB-KW"/>
</dbReference>
<keyword evidence="4 7" id="KW-0133">Cell shape</keyword>
<gene>
    <name evidence="11" type="ORF">K8U80_07215</name>
</gene>
<reference evidence="11" key="1">
    <citation type="journal article" date="2021" name="PeerJ">
        <title>Extensive microbial diversity within the chicken gut microbiome revealed by metagenomics and culture.</title>
        <authorList>
            <person name="Gilroy R."/>
            <person name="Ravi A."/>
            <person name="Getino M."/>
            <person name="Pursley I."/>
            <person name="Horton D.L."/>
            <person name="Alikhan N.F."/>
            <person name="Baker D."/>
            <person name="Gharbi K."/>
            <person name="Hall N."/>
            <person name="Watson M."/>
            <person name="Adriaenssens E.M."/>
            <person name="Foster-Nyarko E."/>
            <person name="Jarju S."/>
            <person name="Secka A."/>
            <person name="Antonio M."/>
            <person name="Oren A."/>
            <person name="Chaudhuri R.R."/>
            <person name="La Ragione R."/>
            <person name="Hildebrand F."/>
            <person name="Pallen M.J."/>
        </authorList>
    </citation>
    <scope>NUCLEOTIDE SEQUENCE</scope>
    <source>
        <strain evidence="11">ChiGjej2B2-7701</strain>
    </source>
</reference>
<feature type="active site" description="Nucleophile" evidence="7">
    <location>
        <position position="379"/>
    </location>
</feature>
<organism evidence="11 12">
    <name type="scientific">Collinsella ihumii</name>
    <dbReference type="NCBI Taxonomy" id="1720204"/>
    <lineage>
        <taxon>Bacteria</taxon>
        <taxon>Bacillati</taxon>
        <taxon>Actinomycetota</taxon>
        <taxon>Coriobacteriia</taxon>
        <taxon>Coriobacteriales</taxon>
        <taxon>Coriobacteriaceae</taxon>
        <taxon>Collinsella</taxon>
    </lineage>
</organism>
<dbReference type="Gene3D" id="2.40.440.10">
    <property type="entry name" value="L,D-transpeptidase catalytic domain-like"/>
    <property type="match status" value="1"/>
</dbReference>
<feature type="region of interest" description="Disordered" evidence="8">
    <location>
        <begin position="29"/>
        <end position="52"/>
    </location>
</feature>
<evidence type="ECO:0000256" key="8">
    <source>
        <dbReference type="SAM" id="MobiDB-lite"/>
    </source>
</evidence>
<dbReference type="SUPFAM" id="SSF69360">
    <property type="entry name" value="Cell wall binding repeat"/>
    <property type="match status" value="1"/>
</dbReference>
<keyword evidence="5 7" id="KW-0573">Peptidoglycan synthesis</keyword>
<keyword evidence="6 7" id="KW-0961">Cell wall biogenesis/degradation</keyword>
<evidence type="ECO:0000256" key="2">
    <source>
        <dbReference type="ARBA" id="ARBA00022679"/>
    </source>
</evidence>
<comment type="pathway">
    <text evidence="1 7">Cell wall biogenesis; peptidoglycan biosynthesis.</text>
</comment>
<evidence type="ECO:0000313" key="12">
    <source>
        <dbReference type="Proteomes" id="UP000746751"/>
    </source>
</evidence>
<dbReference type="EMBL" id="DYVF01000045">
    <property type="protein sequence ID" value="HJG31172.1"/>
    <property type="molecule type" value="Genomic_DNA"/>
</dbReference>
<name>A0A921IQH6_9ACTN</name>
<accession>A0A921IQH6</accession>
<dbReference type="GO" id="GO:0005576">
    <property type="term" value="C:extracellular region"/>
    <property type="evidence" value="ECO:0007669"/>
    <property type="project" value="TreeGrafter"/>
</dbReference>
<evidence type="ECO:0000259" key="10">
    <source>
        <dbReference type="PROSITE" id="PS52029"/>
    </source>
</evidence>
<dbReference type="Pfam" id="PF03734">
    <property type="entry name" value="YkuD"/>
    <property type="match status" value="1"/>
</dbReference>
<feature type="active site" description="Proton donor/acceptor" evidence="7">
    <location>
        <position position="353"/>
    </location>
</feature>
<proteinExistence type="predicted"/>
<protein>
    <submittedName>
        <fullName evidence="11">L,D-transpeptidase family protein</fullName>
    </submittedName>
</protein>
<dbReference type="GO" id="GO:0018104">
    <property type="term" value="P:peptidoglycan-protein cross-linking"/>
    <property type="evidence" value="ECO:0007669"/>
    <property type="project" value="TreeGrafter"/>
</dbReference>
<evidence type="ECO:0000313" key="11">
    <source>
        <dbReference type="EMBL" id="HJG31172.1"/>
    </source>
</evidence>
<dbReference type="Gene3D" id="2.10.270.10">
    <property type="entry name" value="Cholin Binding"/>
    <property type="match status" value="2"/>
</dbReference>
<reference evidence="11" key="2">
    <citation type="submission" date="2021-09" db="EMBL/GenBank/DDBJ databases">
        <authorList>
            <person name="Gilroy R."/>
        </authorList>
    </citation>
    <scope>NUCLEOTIDE SEQUENCE</scope>
    <source>
        <strain evidence="11">ChiGjej2B2-7701</strain>
    </source>
</reference>
<dbReference type="GO" id="GO:0071972">
    <property type="term" value="F:peptidoglycan L,D-transpeptidase activity"/>
    <property type="evidence" value="ECO:0007669"/>
    <property type="project" value="TreeGrafter"/>
</dbReference>
<comment type="caution">
    <text evidence="11">The sequence shown here is derived from an EMBL/GenBank/DDBJ whole genome shotgun (WGS) entry which is preliminary data.</text>
</comment>
<evidence type="ECO:0000256" key="5">
    <source>
        <dbReference type="ARBA" id="ARBA00022984"/>
    </source>
</evidence>
<evidence type="ECO:0000256" key="6">
    <source>
        <dbReference type="ARBA" id="ARBA00023316"/>
    </source>
</evidence>
<dbReference type="CDD" id="cd16913">
    <property type="entry name" value="YkuD_like"/>
    <property type="match status" value="1"/>
</dbReference>
<evidence type="ECO:0000256" key="4">
    <source>
        <dbReference type="ARBA" id="ARBA00022960"/>
    </source>
</evidence>
<evidence type="ECO:0000256" key="1">
    <source>
        <dbReference type="ARBA" id="ARBA00004752"/>
    </source>
</evidence>
<dbReference type="AlphaFoldDB" id="A0A921IQH6"/>
<dbReference type="SUPFAM" id="SSF141523">
    <property type="entry name" value="L,D-transpeptidase catalytic domain-like"/>
    <property type="match status" value="1"/>
</dbReference>
<evidence type="ECO:0000256" key="9">
    <source>
        <dbReference type="SAM" id="SignalP"/>
    </source>
</evidence>
<dbReference type="GO" id="GO:0071555">
    <property type="term" value="P:cell wall organization"/>
    <property type="evidence" value="ECO:0007669"/>
    <property type="project" value="UniProtKB-UniRule"/>
</dbReference>
<dbReference type="PANTHER" id="PTHR30582:SF2">
    <property type="entry name" value="L,D-TRANSPEPTIDASE YCIB-RELATED"/>
    <property type="match status" value="1"/>
</dbReference>
<dbReference type="PANTHER" id="PTHR30582">
    <property type="entry name" value="L,D-TRANSPEPTIDASE"/>
    <property type="match status" value="1"/>
</dbReference>
<evidence type="ECO:0000256" key="7">
    <source>
        <dbReference type="PROSITE-ProRule" id="PRU01373"/>
    </source>
</evidence>
<dbReference type="PROSITE" id="PS52029">
    <property type="entry name" value="LD_TPASE"/>
    <property type="match status" value="1"/>
</dbReference>
<dbReference type="GO" id="GO:0008360">
    <property type="term" value="P:regulation of cell shape"/>
    <property type="evidence" value="ECO:0007669"/>
    <property type="project" value="UniProtKB-UniRule"/>
</dbReference>
<sequence length="403" mass="45395">MLSRNRTFAFPCALAFALALVVAPPPAFAEQEPVQPGTTESEQDSAPRDGWDATKEHWYEDGEMARDHAFYDPDSDAWYWADADGSIACDKDVFIPVDESDRDKGGKWVRFDENRAMVKGEDYRYDAWYYFDPITGEMAKGITLIEDSAGPKWVYYDWTTGKMAHGEAFVNYDAEHTGWYLFDRYTGAMVHGFAYLDGDPSGKWVYYDQATGIMAYGLQLIDDAWYYLDPVTGAVSYGMTYVPTWDTWRYFDKVSGRWYEGMPMGDWQGASGGAYPSLSGRANLNVHVDIANQVVLVRDGTEVLYAMVCSSGINDCTPRGTYSVTGRGYSFYNRREAMGGRYYVQFYGDYLFHSVPTDAAGNYMPAEGEKLGQPASHGCVRLTVSDAKWLYDNLPNGTRVTIE</sequence>
<dbReference type="Proteomes" id="UP000746751">
    <property type="component" value="Unassembled WGS sequence"/>
</dbReference>
<dbReference type="InterPro" id="IPR005490">
    <property type="entry name" value="LD_TPept_cat_dom"/>
</dbReference>